<comment type="caution">
    <text evidence="1">The sequence shown here is derived from an EMBL/GenBank/DDBJ whole genome shotgun (WGS) entry which is preliminary data.</text>
</comment>
<accession>A0A9D3ZFP9</accession>
<protein>
    <submittedName>
        <fullName evidence="1">Uncharacterized protein</fullName>
    </submittedName>
</protein>
<gene>
    <name evidence="1" type="ORF">J1N35_043712</name>
</gene>
<dbReference type="Proteomes" id="UP000828251">
    <property type="component" value="Unassembled WGS sequence"/>
</dbReference>
<organism evidence="1 2">
    <name type="scientific">Gossypium stocksii</name>
    <dbReference type="NCBI Taxonomy" id="47602"/>
    <lineage>
        <taxon>Eukaryota</taxon>
        <taxon>Viridiplantae</taxon>
        <taxon>Streptophyta</taxon>
        <taxon>Embryophyta</taxon>
        <taxon>Tracheophyta</taxon>
        <taxon>Spermatophyta</taxon>
        <taxon>Magnoliopsida</taxon>
        <taxon>eudicotyledons</taxon>
        <taxon>Gunneridae</taxon>
        <taxon>Pentapetalae</taxon>
        <taxon>rosids</taxon>
        <taxon>malvids</taxon>
        <taxon>Malvales</taxon>
        <taxon>Malvaceae</taxon>
        <taxon>Malvoideae</taxon>
        <taxon>Gossypium</taxon>
    </lineage>
</organism>
<feature type="non-terminal residue" evidence="1">
    <location>
        <position position="112"/>
    </location>
</feature>
<reference evidence="1 2" key="1">
    <citation type="journal article" date="2021" name="Plant Biotechnol. J.">
        <title>Multi-omics assisted identification of the key and species-specific regulatory components of drought-tolerant mechanisms in Gossypium stocksii.</title>
        <authorList>
            <person name="Yu D."/>
            <person name="Ke L."/>
            <person name="Zhang D."/>
            <person name="Wu Y."/>
            <person name="Sun Y."/>
            <person name="Mei J."/>
            <person name="Sun J."/>
            <person name="Sun Y."/>
        </authorList>
    </citation>
    <scope>NUCLEOTIDE SEQUENCE [LARGE SCALE GENOMIC DNA]</scope>
    <source>
        <strain evidence="2">cv. E1</strain>
        <tissue evidence="1">Leaf</tissue>
    </source>
</reference>
<dbReference type="EMBL" id="JAIQCV010000013">
    <property type="protein sequence ID" value="KAH1031538.1"/>
    <property type="molecule type" value="Genomic_DNA"/>
</dbReference>
<proteinExistence type="predicted"/>
<dbReference type="AlphaFoldDB" id="A0A9D3ZFP9"/>
<name>A0A9D3ZFP9_9ROSI</name>
<keyword evidence="2" id="KW-1185">Reference proteome</keyword>
<dbReference type="OrthoDB" id="999645at2759"/>
<sequence>MVRGIEVIVTPREICEFYNVPYYSSDFFESTNLDYFINIDMDNIVNYLTKEKGEGKHRPDINASTSFTPTIMFPIAKIWMQFLCTPISHSLNVSTVNTFQAVQLYTILQKKH</sequence>
<evidence type="ECO:0000313" key="1">
    <source>
        <dbReference type="EMBL" id="KAH1031538.1"/>
    </source>
</evidence>
<evidence type="ECO:0000313" key="2">
    <source>
        <dbReference type="Proteomes" id="UP000828251"/>
    </source>
</evidence>